<evidence type="ECO:0000313" key="3">
    <source>
        <dbReference type="Proteomes" id="UP000288395"/>
    </source>
</evidence>
<dbReference type="AlphaFoldDB" id="A0A432W2L7"/>
<evidence type="ECO:0000313" key="2">
    <source>
        <dbReference type="EMBL" id="RUO23444.1"/>
    </source>
</evidence>
<dbReference type="RefSeq" id="WP_126765099.1">
    <property type="nucleotide sequence ID" value="NZ_PIPJ01000001.1"/>
</dbReference>
<dbReference type="SUPFAM" id="SSF53850">
    <property type="entry name" value="Periplasmic binding protein-like II"/>
    <property type="match status" value="1"/>
</dbReference>
<sequence length="279" mass="32498">MQMKRCVWIFSFAFVLAASYALAEQELDFEQSPAKPQPVFVAAYEFPPYYSSRMPKHFLGELIAVLNQRQEEYQFIIREVRPQERYEAISAEGCCDVIFFESEVWGWQQDMNYVASVPIMHGSDRLYSTQNAYWQPKALDRVGGVVGYHYSFTQYQIDIDTSERDFMMYRADSQQTLLTMLRNKRLQFAVFTDEYMNWLQVEQPELLNNIYAAPEPDGTYTTQIIFSESSAISPQALMTLLQELLAEPELQEWLERYALILATDNLNDRPIAPSATQIE</sequence>
<name>A0A432W2L7_9GAMM</name>
<dbReference type="Proteomes" id="UP000288395">
    <property type="component" value="Unassembled WGS sequence"/>
</dbReference>
<proteinExistence type="predicted"/>
<feature type="signal peptide" evidence="1">
    <location>
        <begin position="1"/>
        <end position="23"/>
    </location>
</feature>
<protein>
    <recommendedName>
        <fullName evidence="4">Solute-binding protein family 3/N-terminal domain-containing protein</fullName>
    </recommendedName>
</protein>
<keyword evidence="1" id="KW-0732">Signal</keyword>
<dbReference type="OrthoDB" id="8747607at2"/>
<dbReference type="EMBL" id="PIPJ01000001">
    <property type="protein sequence ID" value="RUO23444.1"/>
    <property type="molecule type" value="Genomic_DNA"/>
</dbReference>
<comment type="caution">
    <text evidence="2">The sequence shown here is derived from an EMBL/GenBank/DDBJ whole genome shotgun (WGS) entry which is preliminary data.</text>
</comment>
<gene>
    <name evidence="2" type="ORF">CWE08_02010</name>
</gene>
<evidence type="ECO:0000256" key="1">
    <source>
        <dbReference type="SAM" id="SignalP"/>
    </source>
</evidence>
<evidence type="ECO:0008006" key="4">
    <source>
        <dbReference type="Google" id="ProtNLM"/>
    </source>
</evidence>
<reference evidence="3" key="1">
    <citation type="journal article" date="2018" name="Front. Microbiol.">
        <title>Genome-Based Analysis Reveals the Taxonomy and Diversity of the Family Idiomarinaceae.</title>
        <authorList>
            <person name="Liu Y."/>
            <person name="Lai Q."/>
            <person name="Shao Z."/>
        </authorList>
    </citation>
    <scope>NUCLEOTIDE SEQUENCE [LARGE SCALE GENOMIC DNA]</scope>
    <source>
        <strain evidence="3">GBPy7</strain>
    </source>
</reference>
<keyword evidence="3" id="KW-1185">Reference proteome</keyword>
<organism evidence="2 3">
    <name type="scientific">Aliidiomarina iranensis</name>
    <dbReference type="NCBI Taxonomy" id="1434071"/>
    <lineage>
        <taxon>Bacteria</taxon>
        <taxon>Pseudomonadati</taxon>
        <taxon>Pseudomonadota</taxon>
        <taxon>Gammaproteobacteria</taxon>
        <taxon>Alteromonadales</taxon>
        <taxon>Idiomarinaceae</taxon>
        <taxon>Aliidiomarina</taxon>
    </lineage>
</organism>
<accession>A0A432W2L7</accession>
<feature type="chain" id="PRO_5019174623" description="Solute-binding protein family 3/N-terminal domain-containing protein" evidence="1">
    <location>
        <begin position="24"/>
        <end position="279"/>
    </location>
</feature>